<dbReference type="Gene3D" id="3.40.50.150">
    <property type="entry name" value="Vaccinia Virus protein VP39"/>
    <property type="match status" value="1"/>
</dbReference>
<dbReference type="SUPFAM" id="SSF53335">
    <property type="entry name" value="S-adenosyl-L-methionine-dependent methyltransferases"/>
    <property type="match status" value="1"/>
</dbReference>
<organism evidence="1 2">
    <name type="scientific">Candidatus Marithioploca araucensis</name>
    <dbReference type="NCBI Taxonomy" id="70273"/>
    <lineage>
        <taxon>Bacteria</taxon>
        <taxon>Pseudomonadati</taxon>
        <taxon>Pseudomonadota</taxon>
        <taxon>Gammaproteobacteria</taxon>
        <taxon>Thiotrichales</taxon>
        <taxon>Thiotrichaceae</taxon>
        <taxon>Candidatus Marithioploca</taxon>
    </lineage>
</organism>
<keyword evidence="1" id="KW-0489">Methyltransferase</keyword>
<dbReference type="GO" id="GO:0008168">
    <property type="term" value="F:methyltransferase activity"/>
    <property type="evidence" value="ECO:0007669"/>
    <property type="project" value="UniProtKB-KW"/>
</dbReference>
<keyword evidence="1" id="KW-0808">Transferase</keyword>
<dbReference type="EC" id="2.1.1.-" evidence="1"/>
<evidence type="ECO:0000313" key="1">
    <source>
        <dbReference type="EMBL" id="MDM8561954.1"/>
    </source>
</evidence>
<dbReference type="Pfam" id="PF13578">
    <property type="entry name" value="Methyltransf_24"/>
    <property type="match status" value="1"/>
</dbReference>
<gene>
    <name evidence="1" type="ORF">QUF54_01205</name>
</gene>
<dbReference type="EMBL" id="JAUCGM010000027">
    <property type="protein sequence ID" value="MDM8561954.1"/>
    <property type="molecule type" value="Genomic_DNA"/>
</dbReference>
<sequence>MKQVNKLLKQIPGARKLARIPVARKLAKRLGIISGNRDFLLEMLPKNSVGAEIGVHTGGFSALIINFVKPSKFHLIDPWKYEVSETFSDALYGGKAKGGQSELDARYEAVLRKFQVLIDSGKVEVNRGTSEEVAQNFPDEYFDWVYIDGNHLYEYAKQDMELYLKKVKVGGYLTGDDYTEGGWWKGGVKKAVDEMIETQNVKLVEIRNSQFILKKTER</sequence>
<comment type="caution">
    <text evidence="1">The sequence shown here is derived from an EMBL/GenBank/DDBJ whole genome shotgun (WGS) entry which is preliminary data.</text>
</comment>
<reference evidence="1" key="1">
    <citation type="submission" date="2023-06" db="EMBL/GenBank/DDBJ databases">
        <title>Uncultivated large filamentous bacteria from sulfidic sediments reveal new species and different genomic features in energy metabolism and defense.</title>
        <authorList>
            <person name="Fonseca A."/>
        </authorList>
    </citation>
    <scope>NUCLEOTIDE SEQUENCE</scope>
    <source>
        <strain evidence="1">HSG4</strain>
    </source>
</reference>
<protein>
    <submittedName>
        <fullName evidence="1">Class I SAM-dependent methyltransferase</fullName>
        <ecNumber evidence="1">2.1.1.-</ecNumber>
    </submittedName>
</protein>
<dbReference type="GO" id="GO:0032259">
    <property type="term" value="P:methylation"/>
    <property type="evidence" value="ECO:0007669"/>
    <property type="project" value="UniProtKB-KW"/>
</dbReference>
<dbReference type="Proteomes" id="UP001171945">
    <property type="component" value="Unassembled WGS sequence"/>
</dbReference>
<name>A0ABT7VQL1_9GAMM</name>
<evidence type="ECO:0000313" key="2">
    <source>
        <dbReference type="Proteomes" id="UP001171945"/>
    </source>
</evidence>
<keyword evidence="2" id="KW-1185">Reference proteome</keyword>
<accession>A0ABT7VQL1</accession>
<proteinExistence type="predicted"/>
<dbReference type="InterPro" id="IPR029063">
    <property type="entry name" value="SAM-dependent_MTases_sf"/>
</dbReference>